<comment type="similarity">
    <text evidence="1">Belongs to the shaker potassium channel beta subunit family.</text>
</comment>
<organism evidence="6 7">
    <name type="scientific">Streptomyces yunnanensis</name>
    <dbReference type="NCBI Taxonomy" id="156453"/>
    <lineage>
        <taxon>Bacteria</taxon>
        <taxon>Bacillati</taxon>
        <taxon>Actinomycetota</taxon>
        <taxon>Actinomycetes</taxon>
        <taxon>Kitasatosporales</taxon>
        <taxon>Streptomycetaceae</taxon>
        <taxon>Streptomyces</taxon>
    </lineage>
</organism>
<evidence type="ECO:0000313" key="7">
    <source>
        <dbReference type="Proteomes" id="UP000184388"/>
    </source>
</evidence>
<dbReference type="EMBL" id="FRBK01000036">
    <property type="protein sequence ID" value="SHN32502.1"/>
    <property type="molecule type" value="Genomic_DNA"/>
</dbReference>
<gene>
    <name evidence="6" type="ORF">SAMN05216268_13634</name>
</gene>
<dbReference type="Proteomes" id="UP000184388">
    <property type="component" value="Unassembled WGS sequence"/>
</dbReference>
<evidence type="ECO:0000259" key="5">
    <source>
        <dbReference type="Pfam" id="PF00248"/>
    </source>
</evidence>
<dbReference type="PANTHER" id="PTHR43150:SF4">
    <property type="entry name" value="L-GLYCERALDEHYDE 3-PHOSPHATE REDUCTASE"/>
    <property type="match status" value="1"/>
</dbReference>
<name>A0A9X8N9C0_9ACTN</name>
<protein>
    <submittedName>
        <fullName evidence="6">L-glyceraldehyde 3-phosphate reductase</fullName>
    </submittedName>
</protein>
<comment type="caution">
    <text evidence="6">The sequence shown here is derived from an EMBL/GenBank/DDBJ whole genome shotgun (WGS) entry which is preliminary data.</text>
</comment>
<evidence type="ECO:0000256" key="2">
    <source>
        <dbReference type="ARBA" id="ARBA00022857"/>
    </source>
</evidence>
<evidence type="ECO:0000256" key="1">
    <source>
        <dbReference type="ARBA" id="ARBA00006515"/>
    </source>
</evidence>
<dbReference type="GO" id="GO:0016491">
    <property type="term" value="F:oxidoreductase activity"/>
    <property type="evidence" value="ECO:0007669"/>
    <property type="project" value="UniProtKB-KW"/>
</dbReference>
<dbReference type="AlphaFoldDB" id="A0A9X8N9C0"/>
<dbReference type="GO" id="GO:0051596">
    <property type="term" value="P:methylglyoxal catabolic process"/>
    <property type="evidence" value="ECO:0007669"/>
    <property type="project" value="TreeGrafter"/>
</dbReference>
<keyword evidence="3" id="KW-0560">Oxidoreductase</keyword>
<dbReference type="InterPro" id="IPR005399">
    <property type="entry name" value="K_chnl_volt-dep_bsu_KCNAB-rel"/>
</dbReference>
<dbReference type="Gene3D" id="3.20.20.100">
    <property type="entry name" value="NADP-dependent oxidoreductase domain"/>
    <property type="match status" value="1"/>
</dbReference>
<evidence type="ECO:0000256" key="3">
    <source>
        <dbReference type="ARBA" id="ARBA00023002"/>
    </source>
</evidence>
<accession>A0A9X8N9C0</accession>
<proteinExistence type="inferred from homology"/>
<dbReference type="InterPro" id="IPR036812">
    <property type="entry name" value="NAD(P)_OxRdtase_dom_sf"/>
</dbReference>
<dbReference type="SUPFAM" id="SSF51430">
    <property type="entry name" value="NAD(P)-linked oxidoreductase"/>
    <property type="match status" value="1"/>
</dbReference>
<dbReference type="InterPro" id="IPR023210">
    <property type="entry name" value="NADP_OxRdtase_dom"/>
</dbReference>
<feature type="region of interest" description="Disordered" evidence="4">
    <location>
        <begin position="345"/>
        <end position="364"/>
    </location>
</feature>
<feature type="region of interest" description="Disordered" evidence="4">
    <location>
        <begin position="1"/>
        <end position="38"/>
    </location>
</feature>
<dbReference type="Pfam" id="PF00248">
    <property type="entry name" value="Aldo_ket_red"/>
    <property type="match status" value="1"/>
</dbReference>
<feature type="domain" description="NADP-dependent oxidoreductase" evidence="5">
    <location>
        <begin position="76"/>
        <end position="336"/>
    </location>
</feature>
<feature type="compositionally biased region" description="Polar residues" evidence="4">
    <location>
        <begin position="347"/>
        <end position="364"/>
    </location>
</feature>
<reference evidence="7" key="1">
    <citation type="submission" date="2016-11" db="EMBL/GenBank/DDBJ databases">
        <authorList>
            <person name="Jaros S."/>
            <person name="Januszkiewicz K."/>
            <person name="Wedrychowicz H."/>
        </authorList>
    </citation>
    <scope>NUCLEOTIDE SEQUENCE [LARGE SCALE GENOMIC DNA]</scope>
    <source>
        <strain evidence="7">CGMCC 4.3555</strain>
    </source>
</reference>
<evidence type="ECO:0000256" key="4">
    <source>
        <dbReference type="SAM" id="MobiDB-lite"/>
    </source>
</evidence>
<dbReference type="PANTHER" id="PTHR43150">
    <property type="entry name" value="HYPERKINETIC, ISOFORM M"/>
    <property type="match status" value="1"/>
</dbReference>
<keyword evidence="2" id="KW-0521">NADP</keyword>
<evidence type="ECO:0000313" key="6">
    <source>
        <dbReference type="EMBL" id="SHN32502.1"/>
    </source>
</evidence>
<sequence>MFHTLRGFANRRGTPVDPAQSYDQAEKPCGGTTSASPRSIVAANRMTYRRSGQSGLHLPVLSLGLVNEEKVLRAPNALIHQAVDAGITHFDFTPRFGQLPGAGDDVVGHALSTVRAWRSDVTVSTRIGLGTGLRTLVGFGSRRHLLSQLDSLLRRTGIEYVDVLFAHRYDHTSPLEETMGALASAVQQGKALYVGLSGYAPSMLRRAATLLSRLGTPAVLYQASYSLLDRWVEDAVLDILQMHGIGFMASAPLAHGSLTSQGPALATPSGMMPAMSRIAQLRGQSVTQLALSWVLHSPHITSALISTSHLGHLSELRGAVDRMHFTPDQLAALDACCASARIDDSTNDVSQHPVSPATTEHFQR</sequence>